<evidence type="ECO:0000313" key="2">
    <source>
        <dbReference type="EMBL" id="SEM71459.1"/>
    </source>
</evidence>
<proteinExistence type="predicted"/>
<accession>A0A1H8ANV5</accession>
<dbReference type="EMBL" id="FOBW01000005">
    <property type="protein sequence ID" value="SEM71459.1"/>
    <property type="molecule type" value="Genomic_DNA"/>
</dbReference>
<name>A0A1H8ANV5_9BACI</name>
<keyword evidence="1" id="KW-1133">Transmembrane helix</keyword>
<evidence type="ECO:0000256" key="1">
    <source>
        <dbReference type="SAM" id="Phobius"/>
    </source>
</evidence>
<dbReference type="Proteomes" id="UP000198553">
    <property type="component" value="Unassembled WGS sequence"/>
</dbReference>
<evidence type="ECO:0000313" key="3">
    <source>
        <dbReference type="Proteomes" id="UP000198553"/>
    </source>
</evidence>
<sequence>MNLAILLVILIVVLALIFTIVLAGKSDETYRNDTKRNTTNLTLIYIVVILLSFIAVGVYIRWFV</sequence>
<reference evidence="3" key="1">
    <citation type="submission" date="2016-10" db="EMBL/GenBank/DDBJ databases">
        <authorList>
            <person name="Varghese N."/>
            <person name="Submissions S."/>
        </authorList>
    </citation>
    <scope>NUCLEOTIDE SEQUENCE [LARGE SCALE GENOMIC DNA]</scope>
    <source>
        <strain evidence="3">B48,IBRC-M 10115,DSM 25386,CECT 8001</strain>
    </source>
</reference>
<keyword evidence="3" id="KW-1185">Reference proteome</keyword>
<dbReference type="OrthoDB" id="2930540at2"/>
<dbReference type="AlphaFoldDB" id="A0A1H8ANV5"/>
<gene>
    <name evidence="2" type="ORF">SAMN05192533_10563</name>
</gene>
<organism evidence="2 3">
    <name type="scientific">Mesobacillus persicus</name>
    <dbReference type="NCBI Taxonomy" id="930146"/>
    <lineage>
        <taxon>Bacteria</taxon>
        <taxon>Bacillati</taxon>
        <taxon>Bacillota</taxon>
        <taxon>Bacilli</taxon>
        <taxon>Bacillales</taxon>
        <taxon>Bacillaceae</taxon>
        <taxon>Mesobacillus</taxon>
    </lineage>
</organism>
<keyword evidence="1" id="KW-0812">Transmembrane</keyword>
<dbReference type="RefSeq" id="WP_090743723.1">
    <property type="nucleotide sequence ID" value="NZ_FOBW01000005.1"/>
</dbReference>
<keyword evidence="1" id="KW-0472">Membrane</keyword>
<feature type="transmembrane region" description="Helical" evidence="1">
    <location>
        <begin position="39"/>
        <end position="60"/>
    </location>
</feature>
<dbReference type="STRING" id="930146.SAMN05192533_10563"/>
<protein>
    <submittedName>
        <fullName evidence="2">Uncharacterized protein</fullName>
    </submittedName>
</protein>